<organism evidence="2 3">
    <name type="scientific">Choanephora cucurbitarum</name>
    <dbReference type="NCBI Taxonomy" id="101091"/>
    <lineage>
        <taxon>Eukaryota</taxon>
        <taxon>Fungi</taxon>
        <taxon>Fungi incertae sedis</taxon>
        <taxon>Mucoromycota</taxon>
        <taxon>Mucoromycotina</taxon>
        <taxon>Mucoromycetes</taxon>
        <taxon>Mucorales</taxon>
        <taxon>Mucorineae</taxon>
        <taxon>Choanephoraceae</taxon>
        <taxon>Choanephoroideae</taxon>
        <taxon>Choanephora</taxon>
    </lineage>
</organism>
<evidence type="ECO:0000313" key="3">
    <source>
        <dbReference type="Proteomes" id="UP000093000"/>
    </source>
</evidence>
<comment type="caution">
    <text evidence="2">The sequence shown here is derived from an EMBL/GenBank/DDBJ whole genome shotgun (WGS) entry which is preliminary data.</text>
</comment>
<feature type="compositionally biased region" description="Polar residues" evidence="1">
    <location>
        <begin position="42"/>
        <end position="56"/>
    </location>
</feature>
<feature type="region of interest" description="Disordered" evidence="1">
    <location>
        <begin position="97"/>
        <end position="123"/>
    </location>
</feature>
<dbReference type="EMBL" id="LUGH01002509">
    <property type="protein sequence ID" value="OBZ80152.1"/>
    <property type="molecule type" value="Genomic_DNA"/>
</dbReference>
<feature type="region of interest" description="Disordered" evidence="1">
    <location>
        <begin position="42"/>
        <end position="71"/>
    </location>
</feature>
<keyword evidence="3" id="KW-1185">Reference proteome</keyword>
<protein>
    <submittedName>
        <fullName evidence="2">Uncharacterized protein</fullName>
    </submittedName>
</protein>
<evidence type="ECO:0000313" key="2">
    <source>
        <dbReference type="EMBL" id="OBZ80152.1"/>
    </source>
</evidence>
<reference evidence="2 3" key="1">
    <citation type="submission" date="2016-03" db="EMBL/GenBank/DDBJ databases">
        <title>Choanephora cucurbitarum.</title>
        <authorList>
            <person name="Min B."/>
            <person name="Park H."/>
            <person name="Park J.-H."/>
            <person name="Shin H.-D."/>
            <person name="Choi I.-G."/>
        </authorList>
    </citation>
    <scope>NUCLEOTIDE SEQUENCE [LARGE SCALE GENOMIC DNA]</scope>
    <source>
        <strain evidence="2 3">KUS-F28377</strain>
    </source>
</reference>
<evidence type="ECO:0000256" key="1">
    <source>
        <dbReference type="SAM" id="MobiDB-lite"/>
    </source>
</evidence>
<gene>
    <name evidence="2" type="ORF">A0J61_11799</name>
</gene>
<dbReference type="Proteomes" id="UP000093000">
    <property type="component" value="Unassembled WGS sequence"/>
</dbReference>
<dbReference type="OrthoDB" id="2267459at2759"/>
<accession>A0A1C7MTG9</accession>
<feature type="non-terminal residue" evidence="2">
    <location>
        <position position="123"/>
    </location>
</feature>
<proteinExistence type="predicted"/>
<name>A0A1C7MTG9_9FUNG</name>
<dbReference type="InParanoid" id="A0A1C7MTG9"/>
<sequence>MSAKNTANKNSNNIHSISSEEQIALLQQRLAQLEQFIQHQPNAQAATRPFSSSNVDMVTEQPQDHPLHSLEVRPSYNWTPSPFLSEALGLDSPLFTSTSLTDDEKSSIVERYPPIDKVQYQPP</sequence>
<feature type="compositionally biased region" description="Basic and acidic residues" evidence="1">
    <location>
        <begin position="62"/>
        <end position="71"/>
    </location>
</feature>
<dbReference type="AlphaFoldDB" id="A0A1C7MTG9"/>